<accession>A0ABD3HYU4</accession>
<gene>
    <name evidence="3" type="ORF">R1sor_010040</name>
</gene>
<dbReference type="Pfam" id="PF05699">
    <property type="entry name" value="Dimer_Tnp_hAT"/>
    <property type="match status" value="1"/>
</dbReference>
<dbReference type="Proteomes" id="UP001633002">
    <property type="component" value="Unassembled WGS sequence"/>
</dbReference>
<dbReference type="EMBL" id="JBJQOH010000002">
    <property type="protein sequence ID" value="KAL3695964.1"/>
    <property type="molecule type" value="Genomic_DNA"/>
</dbReference>
<keyword evidence="4" id="KW-1185">Reference proteome</keyword>
<proteinExistence type="predicted"/>
<dbReference type="SUPFAM" id="SSF53098">
    <property type="entry name" value="Ribonuclease H-like"/>
    <property type="match status" value="1"/>
</dbReference>
<evidence type="ECO:0000256" key="1">
    <source>
        <dbReference type="SAM" id="MobiDB-lite"/>
    </source>
</evidence>
<protein>
    <recommendedName>
        <fullName evidence="2">HAT C-terminal dimerisation domain-containing protein</fullName>
    </recommendedName>
</protein>
<organism evidence="3 4">
    <name type="scientific">Riccia sorocarpa</name>
    <dbReference type="NCBI Taxonomy" id="122646"/>
    <lineage>
        <taxon>Eukaryota</taxon>
        <taxon>Viridiplantae</taxon>
        <taxon>Streptophyta</taxon>
        <taxon>Embryophyta</taxon>
        <taxon>Marchantiophyta</taxon>
        <taxon>Marchantiopsida</taxon>
        <taxon>Marchantiidae</taxon>
        <taxon>Marchantiales</taxon>
        <taxon>Ricciaceae</taxon>
        <taxon>Riccia</taxon>
    </lineage>
</organism>
<reference evidence="3 4" key="1">
    <citation type="submission" date="2024-09" db="EMBL/GenBank/DDBJ databases">
        <title>Chromosome-scale assembly of Riccia sorocarpa.</title>
        <authorList>
            <person name="Paukszto L."/>
        </authorList>
    </citation>
    <scope>NUCLEOTIDE SEQUENCE [LARGE SCALE GENOMIC DNA]</scope>
    <source>
        <strain evidence="3">LP-2024</strain>
        <tissue evidence="3">Aerial parts of the thallus</tissue>
    </source>
</reference>
<evidence type="ECO:0000313" key="4">
    <source>
        <dbReference type="Proteomes" id="UP001633002"/>
    </source>
</evidence>
<dbReference type="InterPro" id="IPR012337">
    <property type="entry name" value="RNaseH-like_sf"/>
</dbReference>
<sequence length="399" mass="45327">MLLCLQKESSKFREKNWYNIFTDVDKELDGITCLDGSIWTHIHREKALSERCRTSPMHWWAQAGRCAPKLRVIAMNILGLTCAASACERAWSSCAYVHSLSRVRLSIPRQHQLIYIYHNARINNIDQKREMKSAAVLNIFMKSNTQQSILKQRHGTEYGSTSNPRDAWIPDHVLQENGPEIALSNGDRVRVKTWDWTEPVSAEEVLEDTLQARTMRNAPVDGKLPVGSTEPTENIVYYDDLVDHDFPDDNEMSLDDSAVLPGMEVKDEDTLDAYFDVTSEVLPMEAIRNYTIVDDIDTTKAWMLGVGQERLKQLNSRFGVARFPHVTLNVSGVTLTTKKTRILQEIYSMPGRRTDSFDFGKLPKRPKHSSSRLKPTERAGTSRQWEYVVGPVNNGAGPS</sequence>
<dbReference type="InterPro" id="IPR008906">
    <property type="entry name" value="HATC_C_dom"/>
</dbReference>
<evidence type="ECO:0000259" key="2">
    <source>
        <dbReference type="Pfam" id="PF05699"/>
    </source>
</evidence>
<feature type="domain" description="HAT C-terminal dimerisation" evidence="2">
    <location>
        <begin position="53"/>
        <end position="116"/>
    </location>
</feature>
<name>A0ABD3HYU4_9MARC</name>
<comment type="caution">
    <text evidence="3">The sequence shown here is derived from an EMBL/GenBank/DDBJ whole genome shotgun (WGS) entry which is preliminary data.</text>
</comment>
<dbReference type="AlphaFoldDB" id="A0ABD3HYU4"/>
<feature type="compositionally biased region" description="Basic residues" evidence="1">
    <location>
        <begin position="362"/>
        <end position="371"/>
    </location>
</feature>
<evidence type="ECO:0000313" key="3">
    <source>
        <dbReference type="EMBL" id="KAL3695964.1"/>
    </source>
</evidence>
<feature type="region of interest" description="Disordered" evidence="1">
    <location>
        <begin position="357"/>
        <end position="399"/>
    </location>
</feature>